<keyword evidence="2" id="KW-1185">Reference proteome</keyword>
<evidence type="ECO:0000313" key="1">
    <source>
        <dbReference type="EMBL" id="KAJ0110346.1"/>
    </source>
</evidence>
<protein>
    <submittedName>
        <fullName evidence="1">Uncharacterized protein</fullName>
    </submittedName>
</protein>
<proteinExistence type="predicted"/>
<dbReference type="Proteomes" id="UP001164250">
    <property type="component" value="Chromosome 1"/>
</dbReference>
<gene>
    <name evidence="1" type="ORF">Patl1_02389</name>
</gene>
<sequence length="139" mass="15775">MQGLSMLFDAIDENSDRKLSATELRALIIGIQFEEIDINNDDVARQLMEEFDTSRDLHIDVEEFITGISRWLCKVKRSATSHASLRDAIVDEMQKTIPEFDLLGHQSDDVVESIKNPKVVDLQSSVDATYGNNYSFCVF</sequence>
<evidence type="ECO:0000313" key="2">
    <source>
        <dbReference type="Proteomes" id="UP001164250"/>
    </source>
</evidence>
<organism evidence="1 2">
    <name type="scientific">Pistacia atlantica</name>
    <dbReference type="NCBI Taxonomy" id="434234"/>
    <lineage>
        <taxon>Eukaryota</taxon>
        <taxon>Viridiplantae</taxon>
        <taxon>Streptophyta</taxon>
        <taxon>Embryophyta</taxon>
        <taxon>Tracheophyta</taxon>
        <taxon>Spermatophyta</taxon>
        <taxon>Magnoliopsida</taxon>
        <taxon>eudicotyledons</taxon>
        <taxon>Gunneridae</taxon>
        <taxon>Pentapetalae</taxon>
        <taxon>rosids</taxon>
        <taxon>malvids</taxon>
        <taxon>Sapindales</taxon>
        <taxon>Anacardiaceae</taxon>
        <taxon>Pistacia</taxon>
    </lineage>
</organism>
<comment type="caution">
    <text evidence="1">The sequence shown here is derived from an EMBL/GenBank/DDBJ whole genome shotgun (WGS) entry which is preliminary data.</text>
</comment>
<reference evidence="2" key="1">
    <citation type="journal article" date="2023" name="G3 (Bethesda)">
        <title>Genome assembly and association tests identify interacting loci associated with vigor, precocity, and sex in interspecific pistachio rootstocks.</title>
        <authorList>
            <person name="Palmer W."/>
            <person name="Jacygrad E."/>
            <person name="Sagayaradj S."/>
            <person name="Cavanaugh K."/>
            <person name="Han R."/>
            <person name="Bertier L."/>
            <person name="Beede B."/>
            <person name="Kafkas S."/>
            <person name="Golino D."/>
            <person name="Preece J."/>
            <person name="Michelmore R."/>
        </authorList>
    </citation>
    <scope>NUCLEOTIDE SEQUENCE [LARGE SCALE GENOMIC DNA]</scope>
</reference>
<accession>A0ACC1C3X4</accession>
<dbReference type="EMBL" id="CM047897">
    <property type="protein sequence ID" value="KAJ0110346.1"/>
    <property type="molecule type" value="Genomic_DNA"/>
</dbReference>
<name>A0ACC1C3X4_9ROSI</name>